<gene>
    <name evidence="2" type="ORF">EI77_03541</name>
</gene>
<proteinExistence type="predicted"/>
<dbReference type="SUPFAM" id="SSF54427">
    <property type="entry name" value="NTF2-like"/>
    <property type="match status" value="1"/>
</dbReference>
<comment type="caution">
    <text evidence="2">The sequence shown here is derived from an EMBL/GenBank/DDBJ whole genome shotgun (WGS) entry which is preliminary data.</text>
</comment>
<dbReference type="Pfam" id="PF12680">
    <property type="entry name" value="SnoaL_2"/>
    <property type="match status" value="1"/>
</dbReference>
<dbReference type="Gene3D" id="3.10.450.50">
    <property type="match status" value="1"/>
</dbReference>
<dbReference type="InterPro" id="IPR032710">
    <property type="entry name" value="NTF2-like_dom_sf"/>
</dbReference>
<keyword evidence="3" id="KW-1185">Reference proteome</keyword>
<dbReference type="AlphaFoldDB" id="A0A4R7RQ97"/>
<dbReference type="RefSeq" id="WP_133796559.1">
    <property type="nucleotide sequence ID" value="NZ_SOCA01000008.1"/>
</dbReference>
<dbReference type="EMBL" id="SOCA01000008">
    <property type="protein sequence ID" value="TDU66447.1"/>
    <property type="molecule type" value="Genomic_DNA"/>
</dbReference>
<feature type="domain" description="SnoaL-like" evidence="1">
    <location>
        <begin position="9"/>
        <end position="104"/>
    </location>
</feature>
<evidence type="ECO:0000259" key="1">
    <source>
        <dbReference type="Pfam" id="PF12680"/>
    </source>
</evidence>
<evidence type="ECO:0000313" key="3">
    <source>
        <dbReference type="Proteomes" id="UP000295662"/>
    </source>
</evidence>
<name>A0A4R7RQ97_9BACT</name>
<reference evidence="2 3" key="1">
    <citation type="submission" date="2019-03" db="EMBL/GenBank/DDBJ databases">
        <title>Genomic Encyclopedia of Archaeal and Bacterial Type Strains, Phase II (KMG-II): from individual species to whole genera.</title>
        <authorList>
            <person name="Goeker M."/>
        </authorList>
    </citation>
    <scope>NUCLEOTIDE SEQUENCE [LARGE SCALE GENOMIC DNA]</scope>
    <source>
        <strain evidence="2 3">ATCC 25309</strain>
    </source>
</reference>
<organism evidence="2 3">
    <name type="scientific">Prosthecobacter fusiformis</name>
    <dbReference type="NCBI Taxonomy" id="48464"/>
    <lineage>
        <taxon>Bacteria</taxon>
        <taxon>Pseudomonadati</taxon>
        <taxon>Verrucomicrobiota</taxon>
        <taxon>Verrucomicrobiia</taxon>
        <taxon>Verrucomicrobiales</taxon>
        <taxon>Verrucomicrobiaceae</taxon>
        <taxon>Prosthecobacter</taxon>
    </lineage>
</organism>
<dbReference type="Proteomes" id="UP000295662">
    <property type="component" value="Unassembled WGS sequence"/>
</dbReference>
<dbReference type="OrthoDB" id="8684708at2"/>
<sequence length="109" mass="11789">MNTEPTPVITRFIEAMNAQDGAAFVTLFTPAAIVHDEGHTHQGHPEIQAWIEKAWSSYSPKVELRDVLTAGPSTVFAGEVSGSFDGSPIVLKHHLTIADDLITELQIAP</sequence>
<protein>
    <recommendedName>
        <fullName evidence="1">SnoaL-like domain-containing protein</fullName>
    </recommendedName>
</protein>
<accession>A0A4R7RQ97</accession>
<dbReference type="InterPro" id="IPR037401">
    <property type="entry name" value="SnoaL-like"/>
</dbReference>
<evidence type="ECO:0000313" key="2">
    <source>
        <dbReference type="EMBL" id="TDU66447.1"/>
    </source>
</evidence>